<dbReference type="Pfam" id="PF00432">
    <property type="entry name" value="Prenyltrans"/>
    <property type="match status" value="1"/>
</dbReference>
<dbReference type="GO" id="GO:0004662">
    <property type="term" value="F:CAAX-protein geranylgeranyltransferase activity"/>
    <property type="evidence" value="ECO:0007669"/>
    <property type="project" value="TreeGrafter"/>
</dbReference>
<keyword evidence="4" id="KW-0808">Transferase</keyword>
<protein>
    <recommendedName>
        <fullName evidence="8">Prenyltransferase alpha-alpha toroid domain-containing protein</fullName>
    </recommendedName>
</protein>
<evidence type="ECO:0000256" key="2">
    <source>
        <dbReference type="ARBA" id="ARBA00010497"/>
    </source>
</evidence>
<dbReference type="InterPro" id="IPR008930">
    <property type="entry name" value="Terpenoid_cyclase/PrenylTrfase"/>
</dbReference>
<dbReference type="SUPFAM" id="SSF48239">
    <property type="entry name" value="Terpenoid cyclases/Protein prenyltransferases"/>
    <property type="match status" value="1"/>
</dbReference>
<dbReference type="GO" id="GO:0005953">
    <property type="term" value="C:CAAX-protein geranylgeranyltransferase complex"/>
    <property type="evidence" value="ECO:0007669"/>
    <property type="project" value="TreeGrafter"/>
</dbReference>
<organism evidence="9">
    <name type="scientific">Palpitomonas bilix</name>
    <dbReference type="NCBI Taxonomy" id="652834"/>
    <lineage>
        <taxon>Eukaryota</taxon>
        <taxon>Eukaryota incertae sedis</taxon>
    </lineage>
</organism>
<comment type="similarity">
    <text evidence="2">Belongs to the protein prenyltransferase subunit beta family.</text>
</comment>
<name>A0A7S3G3V1_9EUKA</name>
<evidence type="ECO:0000259" key="8">
    <source>
        <dbReference type="Pfam" id="PF00432"/>
    </source>
</evidence>
<evidence type="ECO:0000313" key="9">
    <source>
        <dbReference type="EMBL" id="CAE0247956.1"/>
    </source>
</evidence>
<evidence type="ECO:0000256" key="3">
    <source>
        <dbReference type="ARBA" id="ARBA00022602"/>
    </source>
</evidence>
<keyword evidence="5" id="KW-0479">Metal-binding</keyword>
<evidence type="ECO:0000256" key="1">
    <source>
        <dbReference type="ARBA" id="ARBA00001947"/>
    </source>
</evidence>
<dbReference type="GO" id="GO:0046872">
    <property type="term" value="F:metal ion binding"/>
    <property type="evidence" value="ECO:0007669"/>
    <property type="project" value="UniProtKB-KW"/>
</dbReference>
<comment type="cofactor">
    <cofactor evidence="1">
        <name>Zn(2+)</name>
        <dbReference type="ChEBI" id="CHEBI:29105"/>
    </cofactor>
</comment>
<dbReference type="PANTHER" id="PTHR11774">
    <property type="entry name" value="GERANYLGERANYL TRANSFERASE TYPE BETA SUBUNIT"/>
    <property type="match status" value="1"/>
</dbReference>
<sequence>MATANDDIAPHNMNTKALVKYFVLHIDSLPQRYEGSDANRLTLLYFAVSGLAMLGRDDLIADRRSRICAFVYSLFSIDNEGRGGFRASPSLNPAVCESEMSMLDLHHIAMTYCALCILIIAGDDLTRLDRKAVAKGLVQLKAEDGSYHCVPGDCEHDLRFLYCACCISEMIGCWDGLDCDKAIAYIVSCQTYEGGFGLVPGGESHGGSSFCAAASLSLLESQKRGSIMRTNTASFVRWLSQRQCGGLTGRTNKPADSCYTFWVGASLSIMIDELKIDELRYVFCIPDIVGFLCECQTPLGGFGKHPKVHPDPLHSHMALSGATVLSYLQQQESCLGSLCAFDPRLGVCRQHLLRHGLGYVHK</sequence>
<keyword evidence="7" id="KW-0862">Zinc</keyword>
<feature type="domain" description="Prenyltransferase alpha-alpha toroid" evidence="8">
    <location>
        <begin position="14"/>
        <end position="329"/>
    </location>
</feature>
<dbReference type="Gene3D" id="1.50.10.20">
    <property type="match status" value="1"/>
</dbReference>
<dbReference type="InterPro" id="IPR001330">
    <property type="entry name" value="Prenyltrans"/>
</dbReference>
<keyword evidence="6" id="KW-0677">Repeat</keyword>
<dbReference type="PANTHER" id="PTHR11774:SF4">
    <property type="entry name" value="GERANYLGERANYL TRANSFERASE TYPE-1 SUBUNIT BETA"/>
    <property type="match status" value="1"/>
</dbReference>
<gene>
    <name evidence="9" type="ORF">PBIL07802_LOCUS10149</name>
</gene>
<proteinExistence type="inferred from homology"/>
<evidence type="ECO:0000256" key="4">
    <source>
        <dbReference type="ARBA" id="ARBA00022679"/>
    </source>
</evidence>
<dbReference type="EMBL" id="HBIB01015625">
    <property type="protein sequence ID" value="CAE0247956.1"/>
    <property type="molecule type" value="Transcribed_RNA"/>
</dbReference>
<evidence type="ECO:0000256" key="7">
    <source>
        <dbReference type="ARBA" id="ARBA00022833"/>
    </source>
</evidence>
<accession>A0A7S3G3V1</accession>
<evidence type="ECO:0000256" key="6">
    <source>
        <dbReference type="ARBA" id="ARBA00022737"/>
    </source>
</evidence>
<keyword evidence="3" id="KW-0637">Prenyltransferase</keyword>
<dbReference type="InterPro" id="IPR045089">
    <property type="entry name" value="PGGT1B-like"/>
</dbReference>
<reference evidence="9" key="1">
    <citation type="submission" date="2021-01" db="EMBL/GenBank/DDBJ databases">
        <authorList>
            <person name="Corre E."/>
            <person name="Pelletier E."/>
            <person name="Niang G."/>
            <person name="Scheremetjew M."/>
            <person name="Finn R."/>
            <person name="Kale V."/>
            <person name="Holt S."/>
            <person name="Cochrane G."/>
            <person name="Meng A."/>
            <person name="Brown T."/>
            <person name="Cohen L."/>
        </authorList>
    </citation>
    <scope>NUCLEOTIDE SEQUENCE</scope>
    <source>
        <strain evidence="9">NIES-2562</strain>
    </source>
</reference>
<dbReference type="AlphaFoldDB" id="A0A7S3G3V1"/>
<evidence type="ECO:0000256" key="5">
    <source>
        <dbReference type="ARBA" id="ARBA00022723"/>
    </source>
</evidence>